<evidence type="ECO:0000256" key="3">
    <source>
        <dbReference type="ARBA" id="ARBA00022475"/>
    </source>
</evidence>
<evidence type="ECO:0000256" key="4">
    <source>
        <dbReference type="ARBA" id="ARBA00022692"/>
    </source>
</evidence>
<feature type="transmembrane region" description="Helical" evidence="7">
    <location>
        <begin position="27"/>
        <end position="47"/>
    </location>
</feature>
<dbReference type="Pfam" id="PF03458">
    <property type="entry name" value="Gly_transporter"/>
    <property type="match status" value="1"/>
</dbReference>
<evidence type="ECO:0000256" key="1">
    <source>
        <dbReference type="ARBA" id="ARBA00004651"/>
    </source>
</evidence>
<dbReference type="GO" id="GO:0005886">
    <property type="term" value="C:plasma membrane"/>
    <property type="evidence" value="ECO:0007669"/>
    <property type="project" value="UniProtKB-SubCell"/>
</dbReference>
<dbReference type="Proteomes" id="UP000572540">
    <property type="component" value="Unassembled WGS sequence"/>
</dbReference>
<accession>A0A7Z0AZT3</accession>
<protein>
    <submittedName>
        <fullName evidence="9">Putative membrane protein YeiH</fullName>
    </submittedName>
</protein>
<comment type="subcellular location">
    <subcellularLocation>
        <location evidence="1">Cell membrane</location>
        <topology evidence="1">Multi-pass membrane protein</topology>
    </subcellularLocation>
</comment>
<reference evidence="9 10" key="1">
    <citation type="submission" date="2020-07" db="EMBL/GenBank/DDBJ databases">
        <title>Exploring microbial biodiversity for novel pathways involved in the catabolism of aromatic compounds derived from lignin.</title>
        <authorList>
            <person name="Elkins J."/>
        </authorList>
    </citation>
    <scope>NUCLEOTIDE SEQUENCE [LARGE SCALE GENOMIC DNA]</scope>
    <source>
        <strain evidence="9 10">H2C3B</strain>
    </source>
</reference>
<dbReference type="PANTHER" id="PTHR30506">
    <property type="entry name" value="INNER MEMBRANE PROTEIN"/>
    <property type="match status" value="1"/>
</dbReference>
<dbReference type="PANTHER" id="PTHR30506:SF3">
    <property type="entry name" value="UPF0126 INNER MEMBRANE PROTEIN YADS-RELATED"/>
    <property type="match status" value="1"/>
</dbReference>
<proteinExistence type="inferred from homology"/>
<keyword evidence="4 7" id="KW-0812">Transmembrane</keyword>
<keyword evidence="6 7" id="KW-0472">Membrane</keyword>
<comment type="similarity">
    <text evidence="2">Belongs to the UPF0126 family.</text>
</comment>
<evidence type="ECO:0000259" key="8">
    <source>
        <dbReference type="Pfam" id="PF03458"/>
    </source>
</evidence>
<evidence type="ECO:0000256" key="7">
    <source>
        <dbReference type="SAM" id="Phobius"/>
    </source>
</evidence>
<keyword evidence="5 7" id="KW-1133">Transmembrane helix</keyword>
<name>A0A7Z0AZT3_9BURK</name>
<evidence type="ECO:0000313" key="9">
    <source>
        <dbReference type="EMBL" id="NYH14662.1"/>
    </source>
</evidence>
<evidence type="ECO:0000256" key="5">
    <source>
        <dbReference type="ARBA" id="ARBA00022989"/>
    </source>
</evidence>
<feature type="transmembrane region" description="Helical" evidence="7">
    <location>
        <begin position="82"/>
        <end position="99"/>
    </location>
</feature>
<organism evidence="9 10">
    <name type="scientific">Paraburkholderia bryophila</name>
    <dbReference type="NCBI Taxonomy" id="420952"/>
    <lineage>
        <taxon>Bacteria</taxon>
        <taxon>Pseudomonadati</taxon>
        <taxon>Pseudomonadota</taxon>
        <taxon>Betaproteobacteria</taxon>
        <taxon>Burkholderiales</taxon>
        <taxon>Burkholderiaceae</taxon>
        <taxon>Paraburkholderia</taxon>
    </lineage>
</organism>
<evidence type="ECO:0000313" key="10">
    <source>
        <dbReference type="Proteomes" id="UP000572540"/>
    </source>
</evidence>
<feature type="domain" description="Glycine transporter" evidence="8">
    <location>
        <begin position="2"/>
        <end position="75"/>
    </location>
</feature>
<evidence type="ECO:0000256" key="2">
    <source>
        <dbReference type="ARBA" id="ARBA00008193"/>
    </source>
</evidence>
<dbReference type="EMBL" id="JACCAU010000001">
    <property type="protein sequence ID" value="NYH14662.1"/>
    <property type="molecule type" value="Genomic_DNA"/>
</dbReference>
<gene>
    <name evidence="9" type="ORF">GGD41_001890</name>
</gene>
<keyword evidence="3" id="KW-1003">Cell membrane</keyword>
<feature type="transmembrane region" description="Helical" evidence="7">
    <location>
        <begin position="59"/>
        <end position="76"/>
    </location>
</feature>
<dbReference type="InterPro" id="IPR005115">
    <property type="entry name" value="Gly_transporter"/>
</dbReference>
<comment type="caution">
    <text evidence="9">The sequence shown here is derived from an EMBL/GenBank/DDBJ whole genome shotgun (WGS) entry which is preliminary data.</text>
</comment>
<dbReference type="AlphaFoldDB" id="A0A7Z0AZT3"/>
<evidence type="ECO:0000256" key="6">
    <source>
        <dbReference type="ARBA" id="ARBA00023136"/>
    </source>
</evidence>
<sequence>MTVDAIGLIAFTVIGCDVAATLDVSPAIVVLAGAITGVCGGMLRDLLCNQIPLVLRQELYASIALGAGALYVALQSCGMEPGPASVVVLFGGFAVRMLAVRFRWQFKVFTAADSGGAS</sequence>